<comment type="similarity">
    <text evidence="1">Belongs to the type-I restriction system S methylase family.</text>
</comment>
<dbReference type="Gene3D" id="3.90.220.20">
    <property type="entry name" value="DNA methylase specificity domains"/>
    <property type="match status" value="2"/>
</dbReference>
<evidence type="ECO:0000256" key="3">
    <source>
        <dbReference type="ARBA" id="ARBA00023125"/>
    </source>
</evidence>
<organism evidence="6 7">
    <name type="scientific">Hanstruepera neustonica</name>
    <dbReference type="NCBI Taxonomy" id="1445657"/>
    <lineage>
        <taxon>Bacteria</taxon>
        <taxon>Pseudomonadati</taxon>
        <taxon>Bacteroidota</taxon>
        <taxon>Flavobacteriia</taxon>
        <taxon>Flavobacteriales</taxon>
        <taxon>Flavobacteriaceae</taxon>
        <taxon>Hanstruepera</taxon>
    </lineage>
</organism>
<dbReference type="InterPro" id="IPR052021">
    <property type="entry name" value="Type-I_RS_S_subunit"/>
</dbReference>
<dbReference type="PANTHER" id="PTHR30408">
    <property type="entry name" value="TYPE-1 RESTRICTION ENZYME ECOKI SPECIFICITY PROTEIN"/>
    <property type="match status" value="1"/>
</dbReference>
<evidence type="ECO:0000256" key="2">
    <source>
        <dbReference type="ARBA" id="ARBA00022747"/>
    </source>
</evidence>
<proteinExistence type="inferred from homology"/>
<evidence type="ECO:0000259" key="5">
    <source>
        <dbReference type="Pfam" id="PF01420"/>
    </source>
</evidence>
<feature type="domain" description="Type I restriction modification DNA specificity" evidence="5">
    <location>
        <begin position="243"/>
        <end position="393"/>
    </location>
</feature>
<feature type="coiled-coil region" evidence="4">
    <location>
        <begin position="375"/>
        <end position="402"/>
    </location>
</feature>
<keyword evidence="2" id="KW-0680">Restriction system</keyword>
<name>A0A2K1DXU3_9FLAO</name>
<comment type="caution">
    <text evidence="6">The sequence shown here is derived from an EMBL/GenBank/DDBJ whole genome shotgun (WGS) entry which is preliminary data.</text>
</comment>
<evidence type="ECO:0000313" key="6">
    <source>
        <dbReference type="EMBL" id="PNQ72856.1"/>
    </source>
</evidence>
<gene>
    <name evidence="6" type="ORF">C1T31_10145</name>
</gene>
<dbReference type="PANTHER" id="PTHR30408:SF12">
    <property type="entry name" value="TYPE I RESTRICTION ENZYME MJAVIII SPECIFICITY SUBUNIT"/>
    <property type="match status" value="1"/>
</dbReference>
<keyword evidence="4" id="KW-0175">Coiled coil</keyword>
<evidence type="ECO:0000256" key="1">
    <source>
        <dbReference type="ARBA" id="ARBA00010923"/>
    </source>
</evidence>
<dbReference type="EMBL" id="POWF01000006">
    <property type="protein sequence ID" value="PNQ72856.1"/>
    <property type="molecule type" value="Genomic_DNA"/>
</dbReference>
<sequence length="413" mass="47614">MEAVEKHKRGYKKTKLGLIPESWSIKQLKDLGYVLSGLTYKPNDIDNNGVLVLRSSNVNERQIIFEDNVFVDVNEGGFNPVRKGDILICVRNGSKSLIGKNAKINEQAEGMAFGAFMGVYRSVHNDYLFHLFDTDYYYREIHRNLGATINSINGSNLKKFYFPLPEASEQKVIAKCLNTWDKAIQDISKLIGCKRLQKKGLMQQLLSGKKRLKGFNDEWTTWTYQELFKKVSRPVAWDDNEIYDLISVRRRSGGLFHRDSLKGEKILTKSLFTAKTGDFLMSKMQILHGASGLVTEEFNNMKISGSYIAVIPQNKGTLIMEYLNWYSQTPYFYHQTYRSSYGVHIEKMTFNFKLFKKEEIELPGIEEQQAIVDVLNAAQKEIDLLIQKRDQLKEQKKGLMQKLLTGKKRLNIK</sequence>
<dbReference type="Gene3D" id="1.10.287.1120">
    <property type="entry name" value="Bipartite methylase S protein"/>
    <property type="match status" value="1"/>
</dbReference>
<keyword evidence="7" id="KW-1185">Reference proteome</keyword>
<dbReference type="SUPFAM" id="SSF116734">
    <property type="entry name" value="DNA methylase specificity domain"/>
    <property type="match status" value="2"/>
</dbReference>
<accession>A0A2K1DXU3</accession>
<dbReference type="OrthoDB" id="9816225at2"/>
<evidence type="ECO:0000313" key="7">
    <source>
        <dbReference type="Proteomes" id="UP000236641"/>
    </source>
</evidence>
<reference evidence="6 7" key="1">
    <citation type="submission" date="2018-01" db="EMBL/GenBank/DDBJ databases">
        <title>The draft genome of Hanstruepera neustonica JCM19743.</title>
        <authorList>
            <person name="He R.-H."/>
            <person name="Du Z.-J."/>
        </authorList>
    </citation>
    <scope>NUCLEOTIDE SEQUENCE [LARGE SCALE GENOMIC DNA]</scope>
    <source>
        <strain evidence="6 7">JCM19743</strain>
    </source>
</reference>
<dbReference type="InterPro" id="IPR000055">
    <property type="entry name" value="Restrct_endonuc_typeI_TRD"/>
</dbReference>
<evidence type="ECO:0000256" key="4">
    <source>
        <dbReference type="SAM" id="Coils"/>
    </source>
</evidence>
<dbReference type="InterPro" id="IPR044946">
    <property type="entry name" value="Restrct_endonuc_typeI_TRD_sf"/>
</dbReference>
<dbReference type="RefSeq" id="WP_103052382.1">
    <property type="nucleotide sequence ID" value="NZ_POWF01000006.1"/>
</dbReference>
<protein>
    <recommendedName>
        <fullName evidence="5">Type I restriction modification DNA specificity domain-containing protein</fullName>
    </recommendedName>
</protein>
<dbReference type="Pfam" id="PF01420">
    <property type="entry name" value="Methylase_S"/>
    <property type="match status" value="2"/>
</dbReference>
<dbReference type="GO" id="GO:0009307">
    <property type="term" value="P:DNA restriction-modification system"/>
    <property type="evidence" value="ECO:0007669"/>
    <property type="project" value="UniProtKB-KW"/>
</dbReference>
<keyword evidence="3" id="KW-0238">DNA-binding</keyword>
<dbReference type="CDD" id="cd17265">
    <property type="entry name" value="RMtype1_S_Eco4255III-TRD2-CR2_like"/>
    <property type="match status" value="1"/>
</dbReference>
<dbReference type="Proteomes" id="UP000236641">
    <property type="component" value="Unassembled WGS sequence"/>
</dbReference>
<dbReference type="AlphaFoldDB" id="A0A2K1DXU3"/>
<feature type="domain" description="Type I restriction modification DNA specificity" evidence="5">
    <location>
        <begin position="20"/>
        <end position="184"/>
    </location>
</feature>
<dbReference type="GO" id="GO:0003677">
    <property type="term" value="F:DNA binding"/>
    <property type="evidence" value="ECO:0007669"/>
    <property type="project" value="UniProtKB-KW"/>
</dbReference>